<comment type="caution">
    <text evidence="2">The sequence shown here is derived from an EMBL/GenBank/DDBJ whole genome shotgun (WGS) entry which is preliminary data.</text>
</comment>
<feature type="compositionally biased region" description="Low complexity" evidence="1">
    <location>
        <begin position="1"/>
        <end position="10"/>
    </location>
</feature>
<accession>A0AAV5ACH3</accession>
<evidence type="ECO:0000256" key="1">
    <source>
        <dbReference type="SAM" id="MobiDB-lite"/>
    </source>
</evidence>
<name>A0AAV5ACH3_9AGAM</name>
<gene>
    <name evidence="2" type="ORF">Clacol_005122</name>
</gene>
<organism evidence="2 3">
    <name type="scientific">Clathrus columnatus</name>
    <dbReference type="NCBI Taxonomy" id="1419009"/>
    <lineage>
        <taxon>Eukaryota</taxon>
        <taxon>Fungi</taxon>
        <taxon>Dikarya</taxon>
        <taxon>Basidiomycota</taxon>
        <taxon>Agaricomycotina</taxon>
        <taxon>Agaricomycetes</taxon>
        <taxon>Phallomycetidae</taxon>
        <taxon>Phallales</taxon>
        <taxon>Clathraceae</taxon>
        <taxon>Clathrus</taxon>
    </lineage>
</organism>
<reference evidence="2" key="1">
    <citation type="submission" date="2021-10" db="EMBL/GenBank/DDBJ databases">
        <title>De novo Genome Assembly of Clathrus columnatus (Basidiomycota, Fungi) Using Illumina and Nanopore Sequence Data.</title>
        <authorList>
            <person name="Ogiso-Tanaka E."/>
            <person name="Itagaki H."/>
            <person name="Hosoya T."/>
            <person name="Hosaka K."/>
        </authorList>
    </citation>
    <scope>NUCLEOTIDE SEQUENCE</scope>
    <source>
        <strain evidence="2">MO-923</strain>
    </source>
</reference>
<keyword evidence="3" id="KW-1185">Reference proteome</keyword>
<dbReference type="AlphaFoldDB" id="A0AAV5ACH3"/>
<sequence>MTTAKTSNKKTSNKEKPSLGHILHSTNKPEEGMSKGNTLDKTFHMDLSPHQLSRKSYATKDAKAEDCQKNTAKSSKASFHGVLAKYIFDEDNTDDEELCNNY</sequence>
<evidence type="ECO:0000313" key="2">
    <source>
        <dbReference type="EMBL" id="GJJ10894.1"/>
    </source>
</evidence>
<proteinExistence type="predicted"/>
<feature type="region of interest" description="Disordered" evidence="1">
    <location>
        <begin position="1"/>
        <end position="56"/>
    </location>
</feature>
<dbReference type="EMBL" id="BPWL01000006">
    <property type="protein sequence ID" value="GJJ10894.1"/>
    <property type="molecule type" value="Genomic_DNA"/>
</dbReference>
<evidence type="ECO:0000313" key="3">
    <source>
        <dbReference type="Proteomes" id="UP001050691"/>
    </source>
</evidence>
<protein>
    <submittedName>
        <fullName evidence="2">Uncharacterized protein</fullName>
    </submittedName>
</protein>
<dbReference type="Proteomes" id="UP001050691">
    <property type="component" value="Unassembled WGS sequence"/>
</dbReference>